<feature type="domain" description="Protein kinase" evidence="7">
    <location>
        <begin position="26"/>
        <end position="313"/>
    </location>
</feature>
<keyword evidence="3 4" id="KW-0067">ATP-binding</keyword>
<dbReference type="InterPro" id="IPR000719">
    <property type="entry name" value="Prot_kinase_dom"/>
</dbReference>
<keyword evidence="6" id="KW-0812">Transmembrane</keyword>
<dbReference type="AlphaFoldDB" id="A0A6P3VMT9"/>
<evidence type="ECO:0000313" key="9">
    <source>
        <dbReference type="RefSeq" id="XP_012675328.2"/>
    </source>
</evidence>
<evidence type="ECO:0000256" key="3">
    <source>
        <dbReference type="ARBA" id="ARBA00022840"/>
    </source>
</evidence>
<dbReference type="Gene3D" id="1.10.510.10">
    <property type="entry name" value="Transferase(Phosphotransferase) domain 1"/>
    <property type="match status" value="1"/>
</dbReference>
<reference evidence="9" key="1">
    <citation type="submission" date="2025-08" db="UniProtKB">
        <authorList>
            <consortium name="RefSeq"/>
        </authorList>
    </citation>
    <scope>IDENTIFICATION</scope>
</reference>
<feature type="transmembrane region" description="Helical" evidence="6">
    <location>
        <begin position="607"/>
        <end position="628"/>
    </location>
</feature>
<accession>A0A6P3VMT9</accession>
<feature type="region of interest" description="Disordered" evidence="5">
    <location>
        <begin position="317"/>
        <end position="458"/>
    </location>
</feature>
<keyword evidence="8" id="KW-1185">Reference proteome</keyword>
<dbReference type="InterPro" id="IPR017441">
    <property type="entry name" value="Protein_kinase_ATP_BS"/>
</dbReference>
<evidence type="ECO:0000256" key="5">
    <source>
        <dbReference type="SAM" id="MobiDB-lite"/>
    </source>
</evidence>
<evidence type="ECO:0000313" key="8">
    <source>
        <dbReference type="Proteomes" id="UP000515152"/>
    </source>
</evidence>
<organism evidence="8 9">
    <name type="scientific">Clupea harengus</name>
    <name type="common">Atlantic herring</name>
    <dbReference type="NCBI Taxonomy" id="7950"/>
    <lineage>
        <taxon>Eukaryota</taxon>
        <taxon>Metazoa</taxon>
        <taxon>Chordata</taxon>
        <taxon>Craniata</taxon>
        <taxon>Vertebrata</taxon>
        <taxon>Euteleostomi</taxon>
        <taxon>Actinopterygii</taxon>
        <taxon>Neopterygii</taxon>
        <taxon>Teleostei</taxon>
        <taxon>Clupei</taxon>
        <taxon>Clupeiformes</taxon>
        <taxon>Clupeoidei</taxon>
        <taxon>Clupeidae</taxon>
        <taxon>Clupea</taxon>
    </lineage>
</organism>
<gene>
    <name evidence="9" type="primary">vrk2</name>
</gene>
<name>A0A6P3VMT9_CLUHA</name>
<feature type="compositionally biased region" description="Basic residues" evidence="5">
    <location>
        <begin position="376"/>
        <end position="385"/>
    </location>
</feature>
<dbReference type="Pfam" id="PF00069">
    <property type="entry name" value="Pkinase"/>
    <property type="match status" value="1"/>
</dbReference>
<keyword evidence="6" id="KW-0472">Membrane</keyword>
<keyword evidence="2 4" id="KW-0547">Nucleotide-binding</keyword>
<dbReference type="GO" id="GO:0035176">
    <property type="term" value="P:social behavior"/>
    <property type="evidence" value="ECO:0007669"/>
    <property type="project" value="Ensembl"/>
</dbReference>
<feature type="compositionally biased region" description="Basic residues" evidence="5">
    <location>
        <begin position="436"/>
        <end position="449"/>
    </location>
</feature>
<evidence type="ECO:0000256" key="2">
    <source>
        <dbReference type="ARBA" id="ARBA00022741"/>
    </source>
</evidence>
<dbReference type="PROSITE" id="PS50011">
    <property type="entry name" value="PROTEIN_KINASE_DOM"/>
    <property type="match status" value="1"/>
</dbReference>
<evidence type="ECO:0000256" key="1">
    <source>
        <dbReference type="ARBA" id="ARBA00012513"/>
    </source>
</evidence>
<dbReference type="GO" id="GO:0005524">
    <property type="term" value="F:ATP binding"/>
    <property type="evidence" value="ECO:0007669"/>
    <property type="project" value="UniProtKB-UniRule"/>
</dbReference>
<dbReference type="InterPro" id="IPR011009">
    <property type="entry name" value="Kinase-like_dom_sf"/>
</dbReference>
<keyword evidence="9" id="KW-0418">Kinase</keyword>
<dbReference type="OrthoDB" id="2687620at2759"/>
<dbReference type="InterPro" id="IPR008271">
    <property type="entry name" value="Ser/Thr_kinase_AS"/>
</dbReference>
<feature type="compositionally biased region" description="Acidic residues" evidence="5">
    <location>
        <begin position="409"/>
        <end position="421"/>
    </location>
</feature>
<dbReference type="PROSITE" id="PS00107">
    <property type="entry name" value="PROTEIN_KINASE_ATP"/>
    <property type="match status" value="1"/>
</dbReference>
<dbReference type="InterPro" id="IPR050235">
    <property type="entry name" value="CK1_Ser-Thr_kinase"/>
</dbReference>
<dbReference type="CTD" id="7444"/>
<dbReference type="GO" id="GO:0004674">
    <property type="term" value="F:protein serine/threonine kinase activity"/>
    <property type="evidence" value="ECO:0007669"/>
    <property type="project" value="UniProtKB-EC"/>
</dbReference>
<evidence type="ECO:0000256" key="4">
    <source>
        <dbReference type="PROSITE-ProRule" id="PRU10141"/>
    </source>
</evidence>
<sequence>MAPKRKALPTPLPGGLIVTDTEKRSWKLGKVIGSGGFGLIYLASKDVDAPVGDDSDFVIKVEYHDNGPLFSELKFYQRAAKPDLMKEWKAKKGLGFLGIPTYWGSGLFEHKETKYRFMVMDHLGTDMQKVLVDQGGRFPKHTVLQLGCLLLDVLEYIHDNEYVHADIKAANLLLGLRDPDKVYLADYGLAYRYNPSGVHKEYIANPKKGHNGTIEYTSTDAHNGAAPSRRGDLEVLGYCLLHWLCGTLPWLSVLRNPTLVQEAKAKLTSDLPDSVTQLSAPGSGSAELASFMLRVKNLGYKEKPDYQALRLLLSEGVPKGSSGQGLLDLPRPRPGKVSEPSALRTAGQAKPSARRPAKPKPILSGSDVSDEDGPKPRVHRPKPSGKSHDQGSGQPKPGKRISKPVIVKEEDDDDASGEDDTSPAPARHGGLAWKTPQKKRTSQAKRGPRVKAVESDEDYCPGPEYRRAQAGLRAPAADDLCPALEQKKGIARYARRRTELEAALPWTPSGHIWSSSDTHYPIDRAAPMTRRHCDSNGHTCSGSYDDSWREYAHYQDHRRKTHTNRGYLDQRYEEPWEYPGSDVGYGFSQHNQTEKHEGQWGWGNAKLFGGIIMSLLFLALVALVCGTLEDHYMPVLWRMVTGFY</sequence>
<dbReference type="RefSeq" id="XP_012675328.2">
    <property type="nucleotide sequence ID" value="XM_012819874.3"/>
</dbReference>
<keyword evidence="9" id="KW-0808">Transferase</keyword>
<dbReference type="GeneID" id="105893454"/>
<protein>
    <recommendedName>
        <fullName evidence="1">non-specific serine/threonine protein kinase</fullName>
        <ecNumber evidence="1">2.7.11.1</ecNumber>
    </recommendedName>
</protein>
<evidence type="ECO:0000256" key="6">
    <source>
        <dbReference type="SAM" id="Phobius"/>
    </source>
</evidence>
<dbReference type="KEGG" id="char:105893454"/>
<dbReference type="SUPFAM" id="SSF56112">
    <property type="entry name" value="Protein kinase-like (PK-like)"/>
    <property type="match status" value="1"/>
</dbReference>
<keyword evidence="6" id="KW-1133">Transmembrane helix</keyword>
<dbReference type="PANTHER" id="PTHR11909">
    <property type="entry name" value="CASEIN KINASE-RELATED"/>
    <property type="match status" value="1"/>
</dbReference>
<dbReference type="PROSITE" id="PS00108">
    <property type="entry name" value="PROTEIN_KINASE_ST"/>
    <property type="match status" value="1"/>
</dbReference>
<proteinExistence type="predicted"/>
<dbReference type="GO" id="GO:0002118">
    <property type="term" value="P:aggressive behavior"/>
    <property type="evidence" value="ECO:0007669"/>
    <property type="project" value="Ensembl"/>
</dbReference>
<evidence type="ECO:0000259" key="7">
    <source>
        <dbReference type="PROSITE" id="PS50011"/>
    </source>
</evidence>
<feature type="binding site" evidence="4">
    <location>
        <position position="60"/>
    </location>
    <ligand>
        <name>ATP</name>
        <dbReference type="ChEBI" id="CHEBI:30616"/>
    </ligand>
</feature>
<dbReference type="Proteomes" id="UP000515152">
    <property type="component" value="Chromosome 13"/>
</dbReference>
<dbReference type="EC" id="2.7.11.1" evidence="1"/>
<dbReference type="SMART" id="SM00220">
    <property type="entry name" value="S_TKc"/>
    <property type="match status" value="1"/>
</dbReference>